<reference evidence="1" key="4">
    <citation type="submission" date="2023-01" db="EMBL/GenBank/DDBJ databases">
        <title>Draft genome sequence of Methylobacterium brachythecii strain NBRC 107710.</title>
        <authorList>
            <person name="Sun Q."/>
            <person name="Mori K."/>
        </authorList>
    </citation>
    <scope>NUCLEOTIDE SEQUENCE</scope>
    <source>
        <strain evidence="1">NBRC 107710</strain>
    </source>
</reference>
<reference evidence="4" key="2">
    <citation type="journal article" date="2019" name="Int. J. Syst. Evol. Microbiol.">
        <title>The Global Catalogue of Microorganisms (GCM) 10K type strain sequencing project: providing services to taxonomists for standard genome sequencing and annotation.</title>
        <authorList>
            <consortium name="The Broad Institute Genomics Platform"/>
            <consortium name="The Broad Institute Genome Sequencing Center for Infectious Disease"/>
            <person name="Wu L."/>
            <person name="Ma J."/>
        </authorList>
    </citation>
    <scope>NUCLEOTIDE SEQUENCE [LARGE SCALE GENOMIC DNA]</scope>
    <source>
        <strain evidence="4">NBRC 107710</strain>
    </source>
</reference>
<name>A0A7W6F8L7_9HYPH</name>
<reference evidence="1" key="1">
    <citation type="journal article" date="2014" name="Int. J. Syst. Evol. Microbiol.">
        <title>Complete genome of a new Firmicutes species belonging to the dominant human colonic microbiota ('Ruminococcus bicirculans') reveals two chromosomes and a selective capacity to utilize plant glucans.</title>
        <authorList>
            <consortium name="NISC Comparative Sequencing Program"/>
            <person name="Wegmann U."/>
            <person name="Louis P."/>
            <person name="Goesmann A."/>
            <person name="Henrissat B."/>
            <person name="Duncan S.H."/>
            <person name="Flint H.J."/>
        </authorList>
    </citation>
    <scope>NUCLEOTIDE SEQUENCE</scope>
    <source>
        <strain evidence="1">NBRC 107710</strain>
    </source>
</reference>
<accession>A0A7W6F8L7</accession>
<protein>
    <submittedName>
        <fullName evidence="2">Glycosyltransferase involved in cell wall biosynthesis</fullName>
    </submittedName>
</protein>
<dbReference type="RefSeq" id="WP_183508563.1">
    <property type="nucleotide sequence ID" value="NZ_BSPG01000040.1"/>
</dbReference>
<dbReference type="Gene3D" id="3.40.50.2000">
    <property type="entry name" value="Glycogen Phosphorylase B"/>
    <property type="match status" value="1"/>
</dbReference>
<organism evidence="2 3">
    <name type="scientific">Methylobacterium brachythecii</name>
    <dbReference type="NCBI Taxonomy" id="1176177"/>
    <lineage>
        <taxon>Bacteria</taxon>
        <taxon>Pseudomonadati</taxon>
        <taxon>Pseudomonadota</taxon>
        <taxon>Alphaproteobacteria</taxon>
        <taxon>Hyphomicrobiales</taxon>
        <taxon>Methylobacteriaceae</taxon>
        <taxon>Methylobacterium</taxon>
    </lineage>
</organism>
<gene>
    <name evidence="1" type="ORF">GCM10007884_43520</name>
    <name evidence="2" type="ORF">GGR33_004102</name>
</gene>
<reference evidence="2 3" key="3">
    <citation type="submission" date="2020-08" db="EMBL/GenBank/DDBJ databases">
        <title>Genomic Encyclopedia of Type Strains, Phase IV (KMG-IV): sequencing the most valuable type-strain genomes for metagenomic binning, comparative biology and taxonomic classification.</title>
        <authorList>
            <person name="Goeker M."/>
        </authorList>
    </citation>
    <scope>NUCLEOTIDE SEQUENCE [LARGE SCALE GENOMIC DNA]</scope>
    <source>
        <strain evidence="2 3">DSM 24105</strain>
    </source>
</reference>
<dbReference type="EMBL" id="BSPG01000040">
    <property type="protein sequence ID" value="GLS46358.1"/>
    <property type="molecule type" value="Genomic_DNA"/>
</dbReference>
<dbReference type="Proteomes" id="UP001156881">
    <property type="component" value="Unassembled WGS sequence"/>
</dbReference>
<comment type="caution">
    <text evidence="2">The sequence shown here is derived from an EMBL/GenBank/DDBJ whole genome shotgun (WGS) entry which is preliminary data.</text>
</comment>
<evidence type="ECO:0000313" key="4">
    <source>
        <dbReference type="Proteomes" id="UP001156881"/>
    </source>
</evidence>
<keyword evidence="4" id="KW-1185">Reference proteome</keyword>
<dbReference type="AlphaFoldDB" id="A0A7W6F8L7"/>
<proteinExistence type="predicted"/>
<dbReference type="GO" id="GO:0016740">
    <property type="term" value="F:transferase activity"/>
    <property type="evidence" value="ECO:0007669"/>
    <property type="project" value="UniProtKB-KW"/>
</dbReference>
<keyword evidence="2" id="KW-0808">Transferase</keyword>
<dbReference type="Proteomes" id="UP000517759">
    <property type="component" value="Unassembled WGS sequence"/>
</dbReference>
<sequence length="368" mass="40081">MPSDPAATSLHLLGSGNPPCGIGDFSRLLLESLREGEPNAHAAFTVEPREFRFAETWRALGRADAVVANFPVVAWKRALFGPLAIYTLAGLRGRRRITILHEWAGLHRLRRLVLRPILLLSDTIFLVSPQVREELAADPLVGFLARRAALMPVPPNLARPADVADSALRRTLIEARHVGRLILGHFGSIYPGKQPEAVLDIAANLKMRGAAPLLVFIGSFIKASDGIEDVFREKVAALGLAEDVIVSGYVASAEELFGLFETVDAFAYVLPEGLTARRASVLASVQAGRPVVVTAPALPDEFDHHPRYRTLLDGGAIVLVPRGAGAEAYADQVLASRSRPTTYPDLDRRTWFRDAADALRNRLRPPAR</sequence>
<dbReference type="SUPFAM" id="SSF53756">
    <property type="entry name" value="UDP-Glycosyltransferase/glycogen phosphorylase"/>
    <property type="match status" value="1"/>
</dbReference>
<dbReference type="EMBL" id="JACIDN010000008">
    <property type="protein sequence ID" value="MBB3904579.1"/>
    <property type="molecule type" value="Genomic_DNA"/>
</dbReference>
<evidence type="ECO:0000313" key="2">
    <source>
        <dbReference type="EMBL" id="MBB3904579.1"/>
    </source>
</evidence>
<evidence type="ECO:0000313" key="3">
    <source>
        <dbReference type="Proteomes" id="UP000517759"/>
    </source>
</evidence>
<evidence type="ECO:0000313" key="1">
    <source>
        <dbReference type="EMBL" id="GLS46358.1"/>
    </source>
</evidence>